<comment type="caution">
    <text evidence="2">The sequence shown here is derived from an EMBL/GenBank/DDBJ whole genome shotgun (WGS) entry which is preliminary data.</text>
</comment>
<dbReference type="AlphaFoldDB" id="A0A2G5U1U3"/>
<organism evidence="2 3">
    <name type="scientific">Caenorhabditis nigoni</name>
    <dbReference type="NCBI Taxonomy" id="1611254"/>
    <lineage>
        <taxon>Eukaryota</taxon>
        <taxon>Metazoa</taxon>
        <taxon>Ecdysozoa</taxon>
        <taxon>Nematoda</taxon>
        <taxon>Chromadorea</taxon>
        <taxon>Rhabditida</taxon>
        <taxon>Rhabditina</taxon>
        <taxon>Rhabditomorpha</taxon>
        <taxon>Rhabditoidea</taxon>
        <taxon>Rhabditidae</taxon>
        <taxon>Peloderinae</taxon>
        <taxon>Caenorhabditis</taxon>
    </lineage>
</organism>
<feature type="compositionally biased region" description="Low complexity" evidence="1">
    <location>
        <begin position="11"/>
        <end position="21"/>
    </location>
</feature>
<evidence type="ECO:0000313" key="2">
    <source>
        <dbReference type="EMBL" id="PIC33524.1"/>
    </source>
</evidence>
<dbReference type="EMBL" id="PDUG01000004">
    <property type="protein sequence ID" value="PIC33524.1"/>
    <property type="molecule type" value="Genomic_DNA"/>
</dbReference>
<accession>A0A2G5U1U3</accession>
<sequence length="102" mass="11769">MKEDAWTPGPTSRTSRTASRTQDGMDSKRDERSSGTEKEGLLGFRSQLPRNSRLQGQITGWKGFESRWHCIKFPTFKLQDLTGSSWFPGCTHCRMARLFRNR</sequence>
<proteinExistence type="predicted"/>
<keyword evidence="3" id="KW-1185">Reference proteome</keyword>
<protein>
    <submittedName>
        <fullName evidence="2">Uncharacterized protein</fullName>
    </submittedName>
</protein>
<evidence type="ECO:0000256" key="1">
    <source>
        <dbReference type="SAM" id="MobiDB-lite"/>
    </source>
</evidence>
<reference evidence="3" key="1">
    <citation type="submission" date="2017-10" db="EMBL/GenBank/DDBJ databases">
        <title>Rapid genome shrinkage in a self-fertile nematode reveals novel sperm competition proteins.</title>
        <authorList>
            <person name="Yin D."/>
            <person name="Schwarz E.M."/>
            <person name="Thomas C.G."/>
            <person name="Felde R.L."/>
            <person name="Korf I.F."/>
            <person name="Cutter A.D."/>
            <person name="Schartner C.M."/>
            <person name="Ralston E.J."/>
            <person name="Meyer B.J."/>
            <person name="Haag E.S."/>
        </authorList>
    </citation>
    <scope>NUCLEOTIDE SEQUENCE [LARGE SCALE GENOMIC DNA]</scope>
    <source>
        <strain evidence="3">JU1422</strain>
    </source>
</reference>
<feature type="region of interest" description="Disordered" evidence="1">
    <location>
        <begin position="1"/>
        <end position="48"/>
    </location>
</feature>
<name>A0A2G5U1U3_9PELO</name>
<evidence type="ECO:0000313" key="3">
    <source>
        <dbReference type="Proteomes" id="UP000230233"/>
    </source>
</evidence>
<dbReference type="Proteomes" id="UP000230233">
    <property type="component" value="Chromosome IV"/>
</dbReference>
<gene>
    <name evidence="2" type="primary">Cnig_chr_IV.g13474</name>
    <name evidence="2" type="ORF">B9Z55_013474</name>
</gene>
<feature type="compositionally biased region" description="Basic and acidic residues" evidence="1">
    <location>
        <begin position="23"/>
        <end position="40"/>
    </location>
</feature>